<evidence type="ECO:0000259" key="1">
    <source>
        <dbReference type="PROSITE" id="PS51269"/>
    </source>
</evidence>
<feature type="domain" description="COMM" evidence="1">
    <location>
        <begin position="60"/>
        <end position="135"/>
    </location>
</feature>
<dbReference type="AlphaFoldDB" id="A0A183F767"/>
<name>A0A183F767_HELPZ</name>
<dbReference type="PROSITE" id="PS51269">
    <property type="entry name" value="COMM"/>
    <property type="match status" value="1"/>
</dbReference>
<dbReference type="InterPro" id="IPR017920">
    <property type="entry name" value="COMM"/>
</dbReference>
<evidence type="ECO:0000313" key="3">
    <source>
        <dbReference type="WBParaSite" id="HPBE_0000200901-mRNA-1"/>
    </source>
</evidence>
<sequence>LAMCVWTLLADAARENWTVHQLKERMNSEHPLCAAIAEAFEKDGPMLRSELETIGWDYPELVDVEWSVRNVVEVVSTCQTELLSRVSEPFVSFKLHVLPAGETKTRPIEFHCDINQFQDLHSKFKEAMNVVEQLKKD</sequence>
<accession>A0A183F767</accession>
<protein>
    <submittedName>
        <fullName evidence="3">COMM domain-containing protein</fullName>
    </submittedName>
</protein>
<reference evidence="3" key="1">
    <citation type="submission" date="2019-09" db="UniProtKB">
        <authorList>
            <consortium name="WormBaseParasite"/>
        </authorList>
    </citation>
    <scope>IDENTIFICATION</scope>
</reference>
<dbReference type="Pfam" id="PF07258">
    <property type="entry name" value="COMM_domain"/>
    <property type="match status" value="1"/>
</dbReference>
<organism evidence="2 3">
    <name type="scientific">Heligmosomoides polygyrus</name>
    <name type="common">Parasitic roundworm</name>
    <dbReference type="NCBI Taxonomy" id="6339"/>
    <lineage>
        <taxon>Eukaryota</taxon>
        <taxon>Metazoa</taxon>
        <taxon>Ecdysozoa</taxon>
        <taxon>Nematoda</taxon>
        <taxon>Chromadorea</taxon>
        <taxon>Rhabditida</taxon>
        <taxon>Rhabditina</taxon>
        <taxon>Rhabditomorpha</taxon>
        <taxon>Strongyloidea</taxon>
        <taxon>Heligmosomidae</taxon>
        <taxon>Heligmosomoides</taxon>
    </lineage>
</organism>
<dbReference type="Proteomes" id="UP000050761">
    <property type="component" value="Unassembled WGS sequence"/>
</dbReference>
<keyword evidence="2" id="KW-1185">Reference proteome</keyword>
<evidence type="ECO:0000313" key="2">
    <source>
        <dbReference type="Proteomes" id="UP000050761"/>
    </source>
</evidence>
<dbReference type="WBParaSite" id="HPBE_0000200901-mRNA-1">
    <property type="protein sequence ID" value="HPBE_0000200901-mRNA-1"/>
    <property type="gene ID" value="HPBE_0000200901"/>
</dbReference>
<proteinExistence type="predicted"/>